<reference evidence="3" key="1">
    <citation type="submission" date="2016-10" db="EMBL/GenBank/DDBJ databases">
        <authorList>
            <person name="Varghese N."/>
            <person name="Submissions S."/>
        </authorList>
    </citation>
    <scope>NUCLEOTIDE SEQUENCE [LARGE SCALE GENOMIC DNA]</scope>
    <source>
        <strain evidence="3">DSM 24740</strain>
    </source>
</reference>
<dbReference type="STRING" id="478744.SAMN05444359_1271"/>
<evidence type="ECO:0000256" key="1">
    <source>
        <dbReference type="SAM" id="Phobius"/>
    </source>
</evidence>
<feature type="transmembrane region" description="Helical" evidence="1">
    <location>
        <begin position="17"/>
        <end position="38"/>
    </location>
</feature>
<evidence type="ECO:0000313" key="3">
    <source>
        <dbReference type="Proteomes" id="UP000199021"/>
    </source>
</evidence>
<keyword evidence="1" id="KW-0812">Transmembrane</keyword>
<protein>
    <submittedName>
        <fullName evidence="2">Uncharacterized protein</fullName>
    </submittedName>
</protein>
<accession>A0A1H9M3U3</accession>
<proteinExistence type="predicted"/>
<dbReference type="AlphaFoldDB" id="A0A1H9M3U3"/>
<dbReference type="Proteomes" id="UP000199021">
    <property type="component" value="Unassembled WGS sequence"/>
</dbReference>
<organism evidence="2 3">
    <name type="scientific">Neolewinella agarilytica</name>
    <dbReference type="NCBI Taxonomy" id="478744"/>
    <lineage>
        <taxon>Bacteria</taxon>
        <taxon>Pseudomonadati</taxon>
        <taxon>Bacteroidota</taxon>
        <taxon>Saprospiria</taxon>
        <taxon>Saprospirales</taxon>
        <taxon>Lewinellaceae</taxon>
        <taxon>Neolewinella</taxon>
    </lineage>
</organism>
<sequence length="53" mass="6141">MGFFVIPDDDYVLANKIVINTLHILLFFNKFIMILISVQSSHNPSRTFTKLLD</sequence>
<keyword evidence="1" id="KW-0472">Membrane</keyword>
<gene>
    <name evidence="2" type="ORF">SAMN05444359_1271</name>
</gene>
<keyword evidence="1" id="KW-1133">Transmembrane helix</keyword>
<evidence type="ECO:0000313" key="2">
    <source>
        <dbReference type="EMBL" id="SER18390.1"/>
    </source>
</evidence>
<keyword evidence="3" id="KW-1185">Reference proteome</keyword>
<name>A0A1H9M3U3_9BACT</name>
<dbReference type="EMBL" id="FOFB01000027">
    <property type="protein sequence ID" value="SER18390.1"/>
    <property type="molecule type" value="Genomic_DNA"/>
</dbReference>
<dbReference type="InParanoid" id="A0A1H9M3U3"/>